<accession>A0ABT3X0G1</accession>
<proteinExistence type="predicted"/>
<dbReference type="Proteomes" id="UP001208017">
    <property type="component" value="Unassembled WGS sequence"/>
</dbReference>
<reference evidence="1 2" key="1">
    <citation type="submission" date="2022-11" db="EMBL/GenBank/DDBJ databases">
        <title>Study of microbial diversity in lake waters.</title>
        <authorList>
            <person name="Zhang J."/>
        </authorList>
    </citation>
    <scope>NUCLEOTIDE SEQUENCE [LARGE SCALE GENOMIC DNA]</scope>
    <source>
        <strain evidence="1 2">DT12</strain>
    </source>
</reference>
<dbReference type="RefSeq" id="WP_267151634.1">
    <property type="nucleotide sequence ID" value="NZ_JAPMLT010000004.1"/>
</dbReference>
<protein>
    <recommendedName>
        <fullName evidence="3">HTH merR-type domain-containing protein</fullName>
    </recommendedName>
</protein>
<gene>
    <name evidence="1" type="ORF">OS242_10480</name>
</gene>
<evidence type="ECO:0008006" key="3">
    <source>
        <dbReference type="Google" id="ProtNLM"/>
    </source>
</evidence>
<keyword evidence="2" id="KW-1185">Reference proteome</keyword>
<comment type="caution">
    <text evidence="1">The sequence shown here is derived from an EMBL/GenBank/DDBJ whole genome shotgun (WGS) entry which is preliminary data.</text>
</comment>
<sequence>MKLGEVAKKLGITTNDVKNETAKMEDEGVVFKRINSYRDYSEDDIKTIAQRRGIEYPPKSKEFDDLMWVANQIPEEKRAEVIAYFLKRVIG</sequence>
<evidence type="ECO:0000313" key="1">
    <source>
        <dbReference type="EMBL" id="MCX7570389.1"/>
    </source>
</evidence>
<name>A0ABT3X0G1_9BACL</name>
<evidence type="ECO:0000313" key="2">
    <source>
        <dbReference type="Proteomes" id="UP001208017"/>
    </source>
</evidence>
<dbReference type="EMBL" id="JAPMLT010000004">
    <property type="protein sequence ID" value="MCX7570389.1"/>
    <property type="molecule type" value="Genomic_DNA"/>
</dbReference>
<organism evidence="1 2">
    <name type="scientific">Tumebacillus lacus</name>
    <dbReference type="NCBI Taxonomy" id="2995335"/>
    <lineage>
        <taxon>Bacteria</taxon>
        <taxon>Bacillati</taxon>
        <taxon>Bacillota</taxon>
        <taxon>Bacilli</taxon>
        <taxon>Bacillales</taxon>
        <taxon>Alicyclobacillaceae</taxon>
        <taxon>Tumebacillus</taxon>
    </lineage>
</organism>